<protein>
    <submittedName>
        <fullName evidence="1">Uncharacterized protein</fullName>
    </submittedName>
</protein>
<comment type="caution">
    <text evidence="1">The sequence shown here is derived from an EMBL/GenBank/DDBJ whole genome shotgun (WGS) entry which is preliminary data.</text>
</comment>
<dbReference type="Proteomes" id="UP000197138">
    <property type="component" value="Unassembled WGS sequence"/>
</dbReference>
<evidence type="ECO:0000313" key="2">
    <source>
        <dbReference type="Proteomes" id="UP000197138"/>
    </source>
</evidence>
<reference evidence="2" key="1">
    <citation type="journal article" date="2017" name="Plant J.">
        <title>The pomegranate (Punica granatum L.) genome and the genomics of punicalagin biosynthesis.</title>
        <authorList>
            <person name="Qin G."/>
            <person name="Xu C."/>
            <person name="Ming R."/>
            <person name="Tang H."/>
            <person name="Guyot R."/>
            <person name="Kramer E.M."/>
            <person name="Hu Y."/>
            <person name="Yi X."/>
            <person name="Qi Y."/>
            <person name="Xu X."/>
            <person name="Gao Z."/>
            <person name="Pan H."/>
            <person name="Jian J."/>
            <person name="Tian Y."/>
            <person name="Yue Z."/>
            <person name="Xu Y."/>
        </authorList>
    </citation>
    <scope>NUCLEOTIDE SEQUENCE [LARGE SCALE GENOMIC DNA]</scope>
    <source>
        <strain evidence="2">cv. Dabenzi</strain>
    </source>
</reference>
<proteinExistence type="predicted"/>
<dbReference type="EMBL" id="MTKT01004486">
    <property type="protein sequence ID" value="OWM71182.1"/>
    <property type="molecule type" value="Genomic_DNA"/>
</dbReference>
<name>A0A218WGN0_PUNGR</name>
<dbReference type="AlphaFoldDB" id="A0A218WGN0"/>
<evidence type="ECO:0000313" key="1">
    <source>
        <dbReference type="EMBL" id="OWM71182.1"/>
    </source>
</evidence>
<gene>
    <name evidence="1" type="ORF">CDL15_Pgr011309</name>
</gene>
<organism evidence="1 2">
    <name type="scientific">Punica granatum</name>
    <name type="common">Pomegranate</name>
    <dbReference type="NCBI Taxonomy" id="22663"/>
    <lineage>
        <taxon>Eukaryota</taxon>
        <taxon>Viridiplantae</taxon>
        <taxon>Streptophyta</taxon>
        <taxon>Embryophyta</taxon>
        <taxon>Tracheophyta</taxon>
        <taxon>Spermatophyta</taxon>
        <taxon>Magnoliopsida</taxon>
        <taxon>eudicotyledons</taxon>
        <taxon>Gunneridae</taxon>
        <taxon>Pentapetalae</taxon>
        <taxon>rosids</taxon>
        <taxon>malvids</taxon>
        <taxon>Myrtales</taxon>
        <taxon>Lythraceae</taxon>
        <taxon>Punica</taxon>
    </lineage>
</organism>
<sequence>MSFAVEAVSLEIKSSQPIFLEISIYHVFCRISLHKRHPQCPRSGEKQRHIDPNILSFQSCVHHLASFLHSFLSVESRAELSAAAPLPFAAAVIPGGSVRGRLEYLHSQLQGVWPSDKKELKYPPDPGFETPWSHQSAFGVITCSVRRREFTESRGLVGRNLDTPG</sequence>
<accession>A0A218WGN0</accession>